<dbReference type="AlphaFoldDB" id="A0A2T7PMS8"/>
<feature type="compositionally biased region" description="Low complexity" evidence="6">
    <location>
        <begin position="162"/>
        <end position="179"/>
    </location>
</feature>
<comment type="caution">
    <text evidence="8">The sequence shown here is derived from an EMBL/GenBank/DDBJ whole genome shotgun (WGS) entry which is preliminary data.</text>
</comment>
<evidence type="ECO:0000256" key="2">
    <source>
        <dbReference type="ARBA" id="ARBA00022737"/>
    </source>
</evidence>
<dbReference type="SMART" id="SM00154">
    <property type="entry name" value="ZnF_AN1"/>
    <property type="match status" value="2"/>
</dbReference>
<dbReference type="InterPro" id="IPR000058">
    <property type="entry name" value="Znf_AN1"/>
</dbReference>
<evidence type="ECO:0000313" key="8">
    <source>
        <dbReference type="EMBL" id="PVD34748.1"/>
    </source>
</evidence>
<dbReference type="STRING" id="400727.A0A2T7PMS8"/>
<dbReference type="GO" id="GO:0008270">
    <property type="term" value="F:zinc ion binding"/>
    <property type="evidence" value="ECO:0007669"/>
    <property type="project" value="UniProtKB-KW"/>
</dbReference>
<feature type="domain" description="AN1-type" evidence="7">
    <location>
        <begin position="94"/>
        <end position="142"/>
    </location>
</feature>
<dbReference type="GO" id="GO:0045047">
    <property type="term" value="P:protein targeting to ER"/>
    <property type="evidence" value="ECO:0007669"/>
    <property type="project" value="TreeGrafter"/>
</dbReference>
<evidence type="ECO:0000256" key="4">
    <source>
        <dbReference type="ARBA" id="ARBA00022833"/>
    </source>
</evidence>
<accession>A0A2T7PMS8</accession>
<dbReference type="SUPFAM" id="SSF118310">
    <property type="entry name" value="AN1-like Zinc finger"/>
    <property type="match status" value="2"/>
</dbReference>
<sequence>MEFPNLGQHCSDSECKQLDFLPMKCDACGKTFCKDHIQYDTHGCPESYRKDNQVPVCPLCNSPCPVKKGQSPDIVVGQHIDNECQSDPAKQRRKVFTNRCSVKSCKQKELVPVLCENCHKNFCLRHRHEQDHNCKGFQDTGRRVPSAGVAAINRAERNGVLSSQQQSSSQAKASSAPQKTLLTGLGRQLDAERKGRQADTSNADFMPSHLTEEEALRYAVQMSLGNDLGSSNAGMSQQEQEDFMLAQALAASEEEARLQNARRATVRTPSTLLVL</sequence>
<gene>
    <name evidence="8" type="ORF">C0Q70_06025</name>
</gene>
<keyword evidence="4" id="KW-0862">Zinc</keyword>
<feature type="region of interest" description="Disordered" evidence="6">
    <location>
        <begin position="159"/>
        <end position="208"/>
    </location>
</feature>
<dbReference type="InterPro" id="IPR057357">
    <property type="entry name" value="Znf-C2H2_ZFAND2A/B"/>
</dbReference>
<evidence type="ECO:0000256" key="3">
    <source>
        <dbReference type="ARBA" id="ARBA00022771"/>
    </source>
</evidence>
<dbReference type="FunFam" id="4.10.1110.10:FF:000003">
    <property type="entry name" value="AN1-type zinc finger protein 2B isoform X1"/>
    <property type="match status" value="1"/>
</dbReference>
<evidence type="ECO:0000259" key="7">
    <source>
        <dbReference type="PROSITE" id="PS51039"/>
    </source>
</evidence>
<keyword evidence="9" id="KW-1185">Reference proteome</keyword>
<organism evidence="8 9">
    <name type="scientific">Pomacea canaliculata</name>
    <name type="common">Golden apple snail</name>
    <dbReference type="NCBI Taxonomy" id="400727"/>
    <lineage>
        <taxon>Eukaryota</taxon>
        <taxon>Metazoa</taxon>
        <taxon>Spiralia</taxon>
        <taxon>Lophotrochozoa</taxon>
        <taxon>Mollusca</taxon>
        <taxon>Gastropoda</taxon>
        <taxon>Caenogastropoda</taxon>
        <taxon>Architaenioglossa</taxon>
        <taxon>Ampullarioidea</taxon>
        <taxon>Ampullariidae</taxon>
        <taxon>Pomacea</taxon>
    </lineage>
</organism>
<dbReference type="PANTHER" id="PTHR14677">
    <property type="entry name" value="ARSENITE INDUCUBLE RNA ASSOCIATED PROTEIN AIP-1-RELATED"/>
    <property type="match status" value="1"/>
</dbReference>
<dbReference type="OrthoDB" id="431929at2759"/>
<name>A0A2T7PMS8_POMCA</name>
<dbReference type="FunFam" id="4.10.1110.10:FF:000004">
    <property type="entry name" value="AN1-type zinc finger protein 2B isoform X1"/>
    <property type="match status" value="1"/>
</dbReference>
<dbReference type="Pfam" id="PF25403">
    <property type="entry name" value="zf-C2H2_ZFAND2"/>
    <property type="match status" value="1"/>
</dbReference>
<dbReference type="Gene3D" id="4.10.1110.10">
    <property type="entry name" value="AN1-like Zinc finger"/>
    <property type="match status" value="2"/>
</dbReference>
<evidence type="ECO:0000256" key="1">
    <source>
        <dbReference type="ARBA" id="ARBA00022723"/>
    </source>
</evidence>
<keyword evidence="3 5" id="KW-0863">Zinc-finger</keyword>
<keyword evidence="2" id="KW-0677">Repeat</keyword>
<proteinExistence type="predicted"/>
<evidence type="ECO:0000256" key="5">
    <source>
        <dbReference type="PROSITE-ProRule" id="PRU00449"/>
    </source>
</evidence>
<dbReference type="EMBL" id="PZQS01000003">
    <property type="protein sequence ID" value="PVD34748.1"/>
    <property type="molecule type" value="Genomic_DNA"/>
</dbReference>
<reference evidence="8 9" key="1">
    <citation type="submission" date="2018-04" db="EMBL/GenBank/DDBJ databases">
        <title>The genome of golden apple snail Pomacea canaliculata provides insight into stress tolerance and invasive adaptation.</title>
        <authorList>
            <person name="Liu C."/>
            <person name="Liu B."/>
            <person name="Ren Y."/>
            <person name="Zhang Y."/>
            <person name="Wang H."/>
            <person name="Li S."/>
            <person name="Jiang F."/>
            <person name="Yin L."/>
            <person name="Zhang G."/>
            <person name="Qian W."/>
            <person name="Fan W."/>
        </authorList>
    </citation>
    <scope>NUCLEOTIDE SEQUENCE [LARGE SCALE GENOMIC DNA]</scope>
    <source>
        <strain evidence="8">SZHN2017</strain>
        <tissue evidence="8">Muscle</tissue>
    </source>
</reference>
<dbReference type="Proteomes" id="UP000245119">
    <property type="component" value="Linkage Group LG3"/>
</dbReference>
<dbReference type="Pfam" id="PF01428">
    <property type="entry name" value="zf-AN1"/>
    <property type="match status" value="2"/>
</dbReference>
<keyword evidence="1" id="KW-0479">Metal-binding</keyword>
<evidence type="ECO:0000313" key="9">
    <source>
        <dbReference type="Proteomes" id="UP000245119"/>
    </source>
</evidence>
<dbReference type="PROSITE" id="PS51039">
    <property type="entry name" value="ZF_AN1"/>
    <property type="match status" value="2"/>
</dbReference>
<dbReference type="GO" id="GO:0043161">
    <property type="term" value="P:proteasome-mediated ubiquitin-dependent protein catabolic process"/>
    <property type="evidence" value="ECO:0007669"/>
    <property type="project" value="TreeGrafter"/>
</dbReference>
<protein>
    <recommendedName>
        <fullName evidence="7">AN1-type domain-containing protein</fullName>
    </recommendedName>
</protein>
<feature type="domain" description="AN1-type" evidence="7">
    <location>
        <begin position="4"/>
        <end position="52"/>
    </location>
</feature>
<dbReference type="InterPro" id="IPR035896">
    <property type="entry name" value="AN1-like_Znf"/>
</dbReference>
<evidence type="ECO:0000256" key="6">
    <source>
        <dbReference type="SAM" id="MobiDB-lite"/>
    </source>
</evidence>
<dbReference type="GO" id="GO:0005783">
    <property type="term" value="C:endoplasmic reticulum"/>
    <property type="evidence" value="ECO:0007669"/>
    <property type="project" value="TreeGrafter"/>
</dbReference>
<dbReference type="PANTHER" id="PTHR14677:SF20">
    <property type="entry name" value="ZINC FINGER AN1-TYPE CONTAINING 2A-RELATED"/>
    <property type="match status" value="1"/>
</dbReference>